<evidence type="ECO:0000256" key="1">
    <source>
        <dbReference type="ARBA" id="ARBA00001163"/>
    </source>
</evidence>
<keyword evidence="8" id="KW-0210">Decarboxylase</keyword>
<keyword evidence="10" id="KW-0456">Lyase</keyword>
<comment type="subcellular location">
    <subcellularLocation>
        <location evidence="3">Peroxisome</location>
    </subcellularLocation>
</comment>
<dbReference type="GO" id="GO:0000255">
    <property type="term" value="P:allantoin metabolic process"/>
    <property type="evidence" value="ECO:0007669"/>
    <property type="project" value="InterPro"/>
</dbReference>
<keyword evidence="9" id="KW-0576">Peroxisome</keyword>
<dbReference type="NCBIfam" id="TIGR03164">
    <property type="entry name" value="UHCUDC"/>
    <property type="match status" value="1"/>
</dbReference>
<dbReference type="PANTHER" id="PTHR43466:SF1">
    <property type="entry name" value="2-OXO-4-HYDROXY-4-CARBOXY-5-UREIDOIMIDAZOLINE DECARBOXYLASE-RELATED"/>
    <property type="match status" value="1"/>
</dbReference>
<dbReference type="AlphaFoldDB" id="A0A3R5WDW9"/>
<dbReference type="InterPro" id="IPR017580">
    <property type="entry name" value="OHCU_decarboxylase-1"/>
</dbReference>
<evidence type="ECO:0000256" key="10">
    <source>
        <dbReference type="ARBA" id="ARBA00023239"/>
    </source>
</evidence>
<evidence type="ECO:0000256" key="7">
    <source>
        <dbReference type="ARBA" id="ARBA00022631"/>
    </source>
</evidence>
<dbReference type="SMR" id="A0A3R5WDW9"/>
<evidence type="ECO:0000256" key="3">
    <source>
        <dbReference type="ARBA" id="ARBA00004275"/>
    </source>
</evidence>
<name>A0A3R5WDW9_MYTGA</name>
<evidence type="ECO:0000256" key="8">
    <source>
        <dbReference type="ARBA" id="ARBA00022793"/>
    </source>
</evidence>
<evidence type="ECO:0000313" key="15">
    <source>
        <dbReference type="Proteomes" id="UP000266721"/>
    </source>
</evidence>
<evidence type="ECO:0000256" key="6">
    <source>
        <dbReference type="ARBA" id="ARBA00012257"/>
    </source>
</evidence>
<dbReference type="UniPathway" id="UPA00394">
    <property type="reaction ID" value="UER00652"/>
</dbReference>
<evidence type="ECO:0000256" key="4">
    <source>
        <dbReference type="ARBA" id="ARBA00004754"/>
    </source>
</evidence>
<dbReference type="Gene3D" id="1.10.3330.10">
    <property type="entry name" value="Oxo-4-hydroxy-4-carboxy-5-ureidoimidazoline decarboxylase"/>
    <property type="match status" value="1"/>
</dbReference>
<dbReference type="Proteomes" id="UP000266721">
    <property type="component" value="Unassembled WGS sequence"/>
</dbReference>
<feature type="domain" description="Oxo-4-hydroxy-4-carboxy-5-ureidoimidazoline decarboxylase" evidence="13">
    <location>
        <begin position="10"/>
        <end position="165"/>
    </location>
</feature>
<organism evidence="14 15">
    <name type="scientific">Mytilus galloprovincialis</name>
    <name type="common">Mediterranean mussel</name>
    <dbReference type="NCBI Taxonomy" id="29158"/>
    <lineage>
        <taxon>Eukaryota</taxon>
        <taxon>Metazoa</taxon>
        <taxon>Spiralia</taxon>
        <taxon>Lophotrochozoa</taxon>
        <taxon>Mollusca</taxon>
        <taxon>Bivalvia</taxon>
        <taxon>Autobranchia</taxon>
        <taxon>Pteriomorphia</taxon>
        <taxon>Mytilida</taxon>
        <taxon>Mytiloidea</taxon>
        <taxon>Mytilidae</taxon>
        <taxon>Mytilinae</taxon>
        <taxon>Mytilus</taxon>
    </lineage>
</organism>
<dbReference type="GO" id="GO:0006144">
    <property type="term" value="P:purine nucleobase metabolic process"/>
    <property type="evidence" value="ECO:0007669"/>
    <property type="project" value="UniProtKB-KW"/>
</dbReference>
<dbReference type="Pfam" id="PF09349">
    <property type="entry name" value="OHCU_decarbox"/>
    <property type="match status" value="1"/>
</dbReference>
<feature type="non-terminal residue" evidence="14">
    <location>
        <position position="1"/>
    </location>
</feature>
<evidence type="ECO:0000256" key="12">
    <source>
        <dbReference type="ARBA" id="ARBA00032116"/>
    </source>
</evidence>
<evidence type="ECO:0000256" key="9">
    <source>
        <dbReference type="ARBA" id="ARBA00023140"/>
    </source>
</evidence>
<evidence type="ECO:0000256" key="2">
    <source>
        <dbReference type="ARBA" id="ARBA00002506"/>
    </source>
</evidence>
<accession>A0A3R5WDW9</accession>
<evidence type="ECO:0000259" key="13">
    <source>
        <dbReference type="Pfam" id="PF09349"/>
    </source>
</evidence>
<dbReference type="GO" id="GO:0051997">
    <property type="term" value="F:2-oxo-4-hydroxy-4-carboxy-5-ureidoimidazoline decarboxylase activity"/>
    <property type="evidence" value="ECO:0007669"/>
    <property type="project" value="UniProtKB-EC"/>
</dbReference>
<protein>
    <recommendedName>
        <fullName evidence="6">2-oxo-4-hydroxy-4-carboxy-5-ureidoimidazoline decarboxylase</fullName>
        <ecNumber evidence="6">4.1.1.97</ecNumber>
    </recommendedName>
    <alternativeName>
        <fullName evidence="12">Parahox neighbor</fullName>
    </alternativeName>
    <alternativeName>
        <fullName evidence="11">Ureidoimidazoline (2-oxo-4-hydroxy-4-carboxy-5-) decarboxylase</fullName>
    </alternativeName>
</protein>
<dbReference type="GO" id="GO:0019628">
    <property type="term" value="P:urate catabolic process"/>
    <property type="evidence" value="ECO:0007669"/>
    <property type="project" value="UniProtKB-UniPathway"/>
</dbReference>
<dbReference type="GO" id="GO:0005777">
    <property type="term" value="C:peroxisome"/>
    <property type="evidence" value="ECO:0007669"/>
    <property type="project" value="UniProtKB-SubCell"/>
</dbReference>
<dbReference type="InterPro" id="IPR036778">
    <property type="entry name" value="OHCU_decarboxylase_sf"/>
</dbReference>
<keyword evidence="7" id="KW-0659">Purine metabolism</keyword>
<dbReference type="InterPro" id="IPR018020">
    <property type="entry name" value="OHCU_decarboxylase"/>
</dbReference>
<comment type="catalytic activity">
    <reaction evidence="1">
        <text>5-hydroxy-2-oxo-4-ureido-2,5-dihydro-1H-imidazole-5-carboxylate + H(+) = (S)-allantoin + CO2</text>
        <dbReference type="Rhea" id="RHEA:26301"/>
        <dbReference type="ChEBI" id="CHEBI:15378"/>
        <dbReference type="ChEBI" id="CHEBI:15678"/>
        <dbReference type="ChEBI" id="CHEBI:16526"/>
        <dbReference type="ChEBI" id="CHEBI:58639"/>
        <dbReference type="EC" id="4.1.1.97"/>
    </reaction>
</comment>
<keyword evidence="15" id="KW-1185">Reference proteome</keyword>
<comment type="similarity">
    <text evidence="5">Belongs to the OHCU decarboxylase family.</text>
</comment>
<feature type="non-terminal residue" evidence="14">
    <location>
        <position position="209"/>
    </location>
</feature>
<dbReference type="PANTHER" id="PTHR43466">
    <property type="entry name" value="2-OXO-4-HYDROXY-4-CARBOXY-5-UREIDOIMIDAZOLINE DECARBOXYLASE-RELATED"/>
    <property type="match status" value="1"/>
</dbReference>
<evidence type="ECO:0000313" key="14">
    <source>
        <dbReference type="EMBL" id="OPL21090.1"/>
    </source>
</evidence>
<dbReference type="FunFam" id="1.10.3330.10:FF:000001">
    <property type="entry name" value="2-oxo-4-hydroxy-4-carboxy-5-ureidoimidazoline decarboxylase"/>
    <property type="match status" value="1"/>
</dbReference>
<evidence type="ECO:0000256" key="11">
    <source>
        <dbReference type="ARBA" id="ARBA00030624"/>
    </source>
</evidence>
<evidence type="ECO:0000256" key="5">
    <source>
        <dbReference type="ARBA" id="ARBA00005793"/>
    </source>
</evidence>
<sequence length="209" mass="23899">MSLKPISVVNSMSYEDFISIFGNVIEHCSLCAAAVWRDRPFSDVNSLHKSFCQFADQLPIGGKEGILRLHPDLAGRLAMSGGLTNESTKEQQSAGLNTLTDQEKKTMHHLNQQYKQKFGFPFVICARENKKEAILTGLERRLNNSGETEAVTGVEEVKKICRLRLHLKHSCLYHEVSFYWWIESQSTRRELAVHSQLRLKSRDPDKYKC</sequence>
<comment type="function">
    <text evidence="2">Catalyzes the stereoselective decarboxylation of 2-oxo-4-hydroxy-4-carboxy-5-ureidoimidazoline (OHCU) to (S)-allantoin.</text>
</comment>
<gene>
    <name evidence="14" type="ORF">AM593_08444</name>
</gene>
<dbReference type="SUPFAM" id="SSF158694">
    <property type="entry name" value="UraD-Like"/>
    <property type="match status" value="1"/>
</dbReference>
<dbReference type="EC" id="4.1.1.97" evidence="6"/>
<reference evidence="14 15" key="1">
    <citation type="journal article" date="2016" name="PLoS ONE">
        <title>A First Insight into the Genome of the Filter-Feeder Mussel Mytilus galloprovincialis.</title>
        <authorList>
            <person name="Murgarella M."/>
            <person name="Puiu D."/>
            <person name="Novoa B."/>
            <person name="Figueras A."/>
            <person name="Posada D."/>
            <person name="Canchaya C."/>
        </authorList>
    </citation>
    <scope>NUCLEOTIDE SEQUENCE [LARGE SCALE GENOMIC DNA]</scope>
    <source>
        <tissue evidence="14">Muscle</tissue>
    </source>
</reference>
<dbReference type="EMBL" id="KV595297">
    <property type="protein sequence ID" value="OPL21090.1"/>
    <property type="molecule type" value="Genomic_DNA"/>
</dbReference>
<comment type="pathway">
    <text evidence="4">Purine metabolism; urate degradation; (S)-allantoin from urate: step 3/3.</text>
</comment>
<proteinExistence type="inferred from homology"/>